<dbReference type="Pfam" id="PF04749">
    <property type="entry name" value="PLAC8"/>
    <property type="match status" value="1"/>
</dbReference>
<feature type="transmembrane region" description="Helical" evidence="1">
    <location>
        <begin position="84"/>
        <end position="102"/>
    </location>
</feature>
<dbReference type="NCBIfam" id="TIGR01571">
    <property type="entry name" value="A_thal_Cys_rich"/>
    <property type="match status" value="1"/>
</dbReference>
<name>A0A1U8KWV8_GOSHI</name>
<dbReference type="PaxDb" id="3635-A0A1U8KWV8"/>
<evidence type="ECO:0000256" key="1">
    <source>
        <dbReference type="SAM" id="Phobius"/>
    </source>
</evidence>
<keyword evidence="1" id="KW-1133">Transmembrane helix</keyword>
<sequence length="186" mass="20998">MYSSSPLDIGQQAPVTGIPVAPTNQQYPTQRYTPTAVKVPWSTGLYDCTADVPNCCLTCWCPCITFGHIADIVSQGSISCRASGAFFVLLSILTVCISNRIYSYTYRARLRSQYILEESPCRDCYLHFWCEACALCQEYRELKNRGFDVSLGWHGNWERQKILGVPMPMPMPMPMAPAEMETGMRR</sequence>
<dbReference type="STRING" id="3635.A0A1U8KWV8"/>
<dbReference type="PANTHER" id="PTHR15907">
    <property type="entry name" value="DUF614 FAMILY PROTEIN-RELATED"/>
    <property type="match status" value="1"/>
</dbReference>
<keyword evidence="2" id="KW-1185">Reference proteome</keyword>
<proteinExistence type="predicted"/>
<dbReference type="InterPro" id="IPR006461">
    <property type="entry name" value="PLAC_motif_containing"/>
</dbReference>
<dbReference type="Proteomes" id="UP000818029">
    <property type="component" value="Chromosome D01"/>
</dbReference>
<reference evidence="2" key="1">
    <citation type="journal article" date="2020" name="Nat. Genet.">
        <title>Genomic diversifications of five Gossypium allopolyploid species and their impact on cotton improvement.</title>
        <authorList>
            <person name="Chen Z.J."/>
            <person name="Sreedasyam A."/>
            <person name="Ando A."/>
            <person name="Song Q."/>
            <person name="De Santiago L.M."/>
            <person name="Hulse-Kemp A.M."/>
            <person name="Ding M."/>
            <person name="Ye W."/>
            <person name="Kirkbride R.C."/>
            <person name="Jenkins J."/>
            <person name="Plott C."/>
            <person name="Lovell J."/>
            <person name="Lin Y.M."/>
            <person name="Vaughn R."/>
            <person name="Liu B."/>
            <person name="Simpson S."/>
            <person name="Scheffler B.E."/>
            <person name="Wen L."/>
            <person name="Saski C.A."/>
            <person name="Grover C.E."/>
            <person name="Hu G."/>
            <person name="Conover J.L."/>
            <person name="Carlson J.W."/>
            <person name="Shu S."/>
            <person name="Boston L.B."/>
            <person name="Williams M."/>
            <person name="Peterson D.G."/>
            <person name="McGee K."/>
            <person name="Jones D.C."/>
            <person name="Wendel J.F."/>
            <person name="Stelly D.M."/>
            <person name="Grimwood J."/>
            <person name="Schmutz J."/>
        </authorList>
    </citation>
    <scope>NUCLEOTIDE SEQUENCE [LARGE SCALE GENOMIC DNA]</scope>
    <source>
        <strain evidence="2">cv. TM-1</strain>
    </source>
</reference>
<accession>A0A1U8KWV8</accession>
<evidence type="ECO:0000313" key="3">
    <source>
        <dbReference type="RefSeq" id="XP_016706912.1"/>
    </source>
</evidence>
<dbReference type="KEGG" id="ghi:107921592"/>
<dbReference type="GeneID" id="107921592"/>
<protein>
    <submittedName>
        <fullName evidence="3">Protein PLANT CADMIUM RESISTANCE 2</fullName>
    </submittedName>
</protein>
<dbReference type="OrthoDB" id="1045822at2759"/>
<evidence type="ECO:0000313" key="2">
    <source>
        <dbReference type="Proteomes" id="UP000818029"/>
    </source>
</evidence>
<dbReference type="AlphaFoldDB" id="A0A1U8KWV8"/>
<dbReference type="RefSeq" id="XP_016706912.1">
    <property type="nucleotide sequence ID" value="XM_016851423.1"/>
</dbReference>
<keyword evidence="1" id="KW-0472">Membrane</keyword>
<dbReference type="OMA" id="TADVPNC"/>
<gene>
    <name evidence="3" type="primary">LOC107921592</name>
</gene>
<organism evidence="2 3">
    <name type="scientific">Gossypium hirsutum</name>
    <name type="common">Upland cotton</name>
    <name type="synonym">Gossypium mexicanum</name>
    <dbReference type="NCBI Taxonomy" id="3635"/>
    <lineage>
        <taxon>Eukaryota</taxon>
        <taxon>Viridiplantae</taxon>
        <taxon>Streptophyta</taxon>
        <taxon>Embryophyta</taxon>
        <taxon>Tracheophyta</taxon>
        <taxon>Spermatophyta</taxon>
        <taxon>Magnoliopsida</taxon>
        <taxon>eudicotyledons</taxon>
        <taxon>Gunneridae</taxon>
        <taxon>Pentapetalae</taxon>
        <taxon>rosids</taxon>
        <taxon>malvids</taxon>
        <taxon>Malvales</taxon>
        <taxon>Malvaceae</taxon>
        <taxon>Malvoideae</taxon>
        <taxon>Gossypium</taxon>
    </lineage>
</organism>
<reference evidence="3" key="2">
    <citation type="submission" date="2025-08" db="UniProtKB">
        <authorList>
            <consortium name="RefSeq"/>
        </authorList>
    </citation>
    <scope>IDENTIFICATION</scope>
</reference>
<keyword evidence="1" id="KW-0812">Transmembrane</keyword>